<proteinExistence type="inferred from homology"/>
<feature type="binding site" evidence="13">
    <location>
        <position position="55"/>
    </location>
    <ligand>
        <name>Zn(2+)</name>
        <dbReference type="ChEBI" id="CHEBI:29105"/>
    </ligand>
</feature>
<dbReference type="RefSeq" id="WP_061215189.1">
    <property type="nucleotide sequence ID" value="NZ_DCDX01000045.1"/>
</dbReference>
<sequence>MIKNTFSRKKYFALSRRMEKEEEEKKVALPINCPSCSARIPAEALQRNLKVCPKCQHHFSLNARERIDLMVDNGSFQEFDADLSSFNLLDFPGYQEKLEKAQELSGSREAIITGLATVDGHKLVLGVMESSFMMASMGSVVGEKVCRAVEQAMELSCPLLICSCSGGARMQEGMVALMQMAKTSAVLGKFNQAGLLYISLLTHPTTGGVSASFASLADIILAEPGALIGFAGPRVIKQTIGQQLPPRFQRSEFLLEHGMIDLLVERSQLKETLSSLLGLHQEG</sequence>
<dbReference type="GO" id="GO:2001295">
    <property type="term" value="P:malonyl-CoA biosynthetic process"/>
    <property type="evidence" value="ECO:0007669"/>
    <property type="project" value="UniProtKB-UniRule"/>
</dbReference>
<comment type="pathway">
    <text evidence="13">Lipid metabolism; malonyl-CoA biosynthesis; malonyl-CoA from acetyl-CoA: step 1/1.</text>
</comment>
<evidence type="ECO:0000256" key="3">
    <source>
        <dbReference type="ARBA" id="ARBA00022679"/>
    </source>
</evidence>
<evidence type="ECO:0000256" key="2">
    <source>
        <dbReference type="ARBA" id="ARBA00022516"/>
    </source>
</evidence>
<evidence type="ECO:0000256" key="1">
    <source>
        <dbReference type="ARBA" id="ARBA00004496"/>
    </source>
</evidence>
<dbReference type="GO" id="GO:0005524">
    <property type="term" value="F:ATP binding"/>
    <property type="evidence" value="ECO:0007669"/>
    <property type="project" value="UniProtKB-KW"/>
</dbReference>
<dbReference type="GO" id="GO:0016743">
    <property type="term" value="F:carboxyl- or carbamoyltransferase activity"/>
    <property type="evidence" value="ECO:0007669"/>
    <property type="project" value="UniProtKB-UniRule"/>
</dbReference>
<comment type="catalytic activity">
    <reaction evidence="13">
        <text>N(6)-carboxybiotinyl-L-lysyl-[protein] + acetyl-CoA = N(6)-biotinyl-L-lysyl-[protein] + malonyl-CoA</text>
        <dbReference type="Rhea" id="RHEA:54728"/>
        <dbReference type="Rhea" id="RHEA-COMP:10505"/>
        <dbReference type="Rhea" id="RHEA-COMP:10506"/>
        <dbReference type="ChEBI" id="CHEBI:57288"/>
        <dbReference type="ChEBI" id="CHEBI:57384"/>
        <dbReference type="ChEBI" id="CHEBI:83144"/>
        <dbReference type="ChEBI" id="CHEBI:83145"/>
        <dbReference type="EC" id="2.1.3.15"/>
    </reaction>
</comment>
<dbReference type="InterPro" id="IPR029045">
    <property type="entry name" value="ClpP/crotonase-like_dom_sf"/>
</dbReference>
<reference evidence="15 16" key="1">
    <citation type="journal article" date="2018" name="Nat. Biotechnol.">
        <title>A standardized bacterial taxonomy based on genome phylogeny substantially revises the tree of life.</title>
        <authorList>
            <person name="Parks D.H."/>
            <person name="Chuvochina M."/>
            <person name="Waite D.W."/>
            <person name="Rinke C."/>
            <person name="Skarshewski A."/>
            <person name="Chaumeil P.A."/>
            <person name="Hugenholtz P."/>
        </authorList>
    </citation>
    <scope>NUCLEOTIDE SEQUENCE [LARGE SCALE GENOMIC DNA]</scope>
    <source>
        <strain evidence="15">UBA10948</strain>
    </source>
</reference>
<protein>
    <recommendedName>
        <fullName evidence="13">Acetyl-coenzyme A carboxylase carboxyl transferase subunit beta</fullName>
        <shortName evidence="13">ACCase subunit beta</shortName>
        <shortName evidence="13">Acetyl-CoA carboxylase carboxyltransferase subunit beta</shortName>
        <ecNumber evidence="13">2.1.3.15</ecNumber>
    </recommendedName>
</protein>
<dbReference type="InterPro" id="IPR034733">
    <property type="entry name" value="AcCoA_carboxyl_beta"/>
</dbReference>
<dbReference type="GO" id="GO:0008270">
    <property type="term" value="F:zinc ion binding"/>
    <property type="evidence" value="ECO:0007669"/>
    <property type="project" value="UniProtKB-UniRule"/>
</dbReference>
<dbReference type="PRINTS" id="PR01070">
    <property type="entry name" value="ACCCTRFRASEB"/>
</dbReference>
<dbReference type="NCBIfam" id="TIGR00515">
    <property type="entry name" value="accD"/>
    <property type="match status" value="1"/>
</dbReference>
<feature type="binding site" evidence="13">
    <location>
        <position position="33"/>
    </location>
    <ligand>
        <name>Zn(2+)</name>
        <dbReference type="ChEBI" id="CHEBI:29105"/>
    </ligand>
</feature>
<dbReference type="HAMAP" id="MF_01395">
    <property type="entry name" value="AcetylCoA_CT_beta"/>
    <property type="match status" value="1"/>
</dbReference>
<evidence type="ECO:0000256" key="11">
    <source>
        <dbReference type="ARBA" id="ARBA00023160"/>
    </source>
</evidence>
<feature type="domain" description="CoA carboxyltransferase N-terminal" evidence="14">
    <location>
        <begin position="29"/>
        <end position="283"/>
    </location>
</feature>
<evidence type="ECO:0000256" key="7">
    <source>
        <dbReference type="ARBA" id="ARBA00022832"/>
    </source>
</evidence>
<dbReference type="PANTHER" id="PTHR42995">
    <property type="entry name" value="ACETYL-COENZYME A CARBOXYLASE CARBOXYL TRANSFERASE SUBUNIT BETA, CHLOROPLASTIC"/>
    <property type="match status" value="1"/>
</dbReference>
<keyword evidence="9 13" id="KW-0067">ATP-binding</keyword>
<keyword evidence="8 13" id="KW-0862">Zinc</keyword>
<dbReference type="Gene3D" id="3.90.226.10">
    <property type="entry name" value="2-enoyl-CoA Hydratase, Chain A, domain 1"/>
    <property type="match status" value="1"/>
</dbReference>
<dbReference type="InterPro" id="IPR000438">
    <property type="entry name" value="Acetyl_CoA_COase_Trfase_b_su"/>
</dbReference>
<dbReference type="EC" id="2.1.3.15" evidence="13"/>
<keyword evidence="13" id="KW-0963">Cytoplasm</keyword>
<evidence type="ECO:0000256" key="9">
    <source>
        <dbReference type="ARBA" id="ARBA00022840"/>
    </source>
</evidence>
<dbReference type="InterPro" id="IPR041010">
    <property type="entry name" value="Znf-ACC"/>
</dbReference>
<gene>
    <name evidence="13" type="primary">accD</name>
    <name evidence="15" type="ORF">DDZ44_09690</name>
</gene>
<evidence type="ECO:0000256" key="12">
    <source>
        <dbReference type="ARBA" id="ARBA00025280"/>
    </source>
</evidence>
<organism evidence="15 16">
    <name type="scientific">Syntrophomonas wolfei</name>
    <dbReference type="NCBI Taxonomy" id="863"/>
    <lineage>
        <taxon>Bacteria</taxon>
        <taxon>Bacillati</taxon>
        <taxon>Bacillota</taxon>
        <taxon>Clostridia</taxon>
        <taxon>Eubacteriales</taxon>
        <taxon>Syntrophomonadaceae</taxon>
        <taxon>Syntrophomonas</taxon>
    </lineage>
</organism>
<evidence type="ECO:0000313" key="15">
    <source>
        <dbReference type="EMBL" id="HBK54194.1"/>
    </source>
</evidence>
<feature type="binding site" evidence="13">
    <location>
        <position position="36"/>
    </location>
    <ligand>
        <name>Zn(2+)</name>
        <dbReference type="ChEBI" id="CHEBI:29105"/>
    </ligand>
</feature>
<keyword evidence="11 13" id="KW-0275">Fatty acid biosynthesis</keyword>
<evidence type="ECO:0000259" key="14">
    <source>
        <dbReference type="PROSITE" id="PS50980"/>
    </source>
</evidence>
<dbReference type="Proteomes" id="UP000263273">
    <property type="component" value="Unassembled WGS sequence"/>
</dbReference>
<dbReference type="GO" id="GO:0009317">
    <property type="term" value="C:acetyl-CoA carboxylase complex"/>
    <property type="evidence" value="ECO:0007669"/>
    <property type="project" value="InterPro"/>
</dbReference>
<keyword evidence="7 13" id="KW-0276">Fatty acid metabolism</keyword>
<comment type="cofactor">
    <cofactor evidence="13">
        <name>Zn(2+)</name>
        <dbReference type="ChEBI" id="CHEBI:29105"/>
    </cofactor>
    <text evidence="13">Binds 1 zinc ion per subunit.</text>
</comment>
<dbReference type="STRING" id="378794.GCA_001570625_02793"/>
<dbReference type="EMBL" id="DNZF01000210">
    <property type="protein sequence ID" value="HBK54194.1"/>
    <property type="molecule type" value="Genomic_DNA"/>
</dbReference>
<evidence type="ECO:0000256" key="10">
    <source>
        <dbReference type="ARBA" id="ARBA00023098"/>
    </source>
</evidence>
<dbReference type="GO" id="GO:0003989">
    <property type="term" value="F:acetyl-CoA carboxylase activity"/>
    <property type="evidence" value="ECO:0007669"/>
    <property type="project" value="InterPro"/>
</dbReference>
<accession>A0A354YYA7</accession>
<keyword evidence="4 13" id="KW-0479">Metal-binding</keyword>
<evidence type="ECO:0000256" key="6">
    <source>
        <dbReference type="ARBA" id="ARBA00022771"/>
    </source>
</evidence>
<dbReference type="PROSITE" id="PS50980">
    <property type="entry name" value="COA_CT_NTER"/>
    <property type="match status" value="1"/>
</dbReference>
<evidence type="ECO:0000256" key="4">
    <source>
        <dbReference type="ARBA" id="ARBA00022723"/>
    </source>
</evidence>
<comment type="similarity">
    <text evidence="13">Belongs to the AccD/PCCB family.</text>
</comment>
<dbReference type="Pfam" id="PF17848">
    <property type="entry name" value="Zn_ribbon_ACC"/>
    <property type="match status" value="1"/>
</dbReference>
<name>A0A354YYA7_9FIRM</name>
<evidence type="ECO:0000256" key="8">
    <source>
        <dbReference type="ARBA" id="ARBA00022833"/>
    </source>
</evidence>
<keyword evidence="2 13" id="KW-0444">Lipid biosynthesis</keyword>
<dbReference type="Pfam" id="PF01039">
    <property type="entry name" value="Carboxyl_trans"/>
    <property type="match status" value="1"/>
</dbReference>
<comment type="caution">
    <text evidence="15">The sequence shown here is derived from an EMBL/GenBank/DDBJ whole genome shotgun (WGS) entry which is preliminary data.</text>
</comment>
<dbReference type="InterPro" id="IPR011762">
    <property type="entry name" value="COA_CT_N"/>
</dbReference>
<dbReference type="GO" id="GO:0006633">
    <property type="term" value="P:fatty acid biosynthetic process"/>
    <property type="evidence" value="ECO:0007669"/>
    <property type="project" value="UniProtKB-KW"/>
</dbReference>
<comment type="function">
    <text evidence="12 13">Component of the acetyl coenzyme A carboxylase (ACC) complex. Biotin carboxylase (BC) catalyzes the carboxylation of biotin on its carrier protein (BCCP) and then the CO(2) group is transferred by the transcarboxylase to acetyl-CoA to form malonyl-CoA.</text>
</comment>
<comment type="subcellular location">
    <subcellularLocation>
        <location evidence="1 13">Cytoplasm</location>
    </subcellularLocation>
</comment>
<dbReference type="SUPFAM" id="SSF52096">
    <property type="entry name" value="ClpP/crotonase"/>
    <property type="match status" value="1"/>
</dbReference>
<feature type="binding site" evidence="13">
    <location>
        <position position="52"/>
    </location>
    <ligand>
        <name>Zn(2+)</name>
        <dbReference type="ChEBI" id="CHEBI:29105"/>
    </ligand>
</feature>
<dbReference type="UniPathway" id="UPA00655">
    <property type="reaction ID" value="UER00711"/>
</dbReference>
<comment type="subunit">
    <text evidence="13">Acetyl-CoA carboxylase is a heterohexamer composed of biotin carboxyl carrier protein (AccB), biotin carboxylase (AccC) and two subunits each of ACCase subunit alpha (AccA) and ACCase subunit beta (AccD).</text>
</comment>
<keyword evidence="10 13" id="KW-0443">Lipid metabolism</keyword>
<dbReference type="AlphaFoldDB" id="A0A354YYA7"/>
<evidence type="ECO:0000256" key="5">
    <source>
        <dbReference type="ARBA" id="ARBA00022741"/>
    </source>
</evidence>
<feature type="zinc finger region" description="C4-type" evidence="13">
    <location>
        <begin position="33"/>
        <end position="55"/>
    </location>
</feature>
<keyword evidence="5 13" id="KW-0547">Nucleotide-binding</keyword>
<dbReference type="PANTHER" id="PTHR42995:SF5">
    <property type="entry name" value="ACETYL-COENZYME A CARBOXYLASE CARBOXYL TRANSFERASE SUBUNIT BETA, CHLOROPLASTIC"/>
    <property type="match status" value="1"/>
</dbReference>
<keyword evidence="3 13" id="KW-0808">Transferase</keyword>
<keyword evidence="6 13" id="KW-0863">Zinc-finger</keyword>
<evidence type="ECO:0000313" key="16">
    <source>
        <dbReference type="Proteomes" id="UP000263273"/>
    </source>
</evidence>
<evidence type="ECO:0000256" key="13">
    <source>
        <dbReference type="HAMAP-Rule" id="MF_01395"/>
    </source>
</evidence>